<dbReference type="OrthoDB" id="9802672at2"/>
<dbReference type="NCBIfam" id="TIGR00615">
    <property type="entry name" value="recR"/>
    <property type="match status" value="1"/>
</dbReference>
<dbReference type="InterPro" id="IPR023627">
    <property type="entry name" value="Rcmb_RecR"/>
</dbReference>
<keyword evidence="2 7" id="KW-0227">DNA damage</keyword>
<dbReference type="GO" id="GO:0003677">
    <property type="term" value="F:DNA binding"/>
    <property type="evidence" value="ECO:0007669"/>
    <property type="project" value="UniProtKB-UniRule"/>
</dbReference>
<dbReference type="RefSeq" id="WP_008043920.1">
    <property type="nucleotide sequence ID" value="NZ_CH724150.1"/>
</dbReference>
<feature type="zinc finger region" description="C4-type" evidence="7">
    <location>
        <begin position="57"/>
        <end position="72"/>
    </location>
</feature>
<evidence type="ECO:0000256" key="4">
    <source>
        <dbReference type="ARBA" id="ARBA00022833"/>
    </source>
</evidence>
<keyword evidence="5 7" id="KW-0233">DNA recombination</keyword>
<accession>A4BJR1</accession>
<dbReference type="GO" id="GO:0008270">
    <property type="term" value="F:zinc ion binding"/>
    <property type="evidence" value="ECO:0007669"/>
    <property type="project" value="UniProtKB-KW"/>
</dbReference>
<keyword evidence="1 7" id="KW-0479">Metal-binding</keyword>
<sequence>MAFTPATEKLIQALQALPGVGVRSAQRMALQLLEREPETGQRLSSALSDALTLVHKCPQCRTLTEDDLCGVCANPDRDASVICVVASDVDRAGIEMSAAFQGRYFVLHGVLSPIDGIGPETLGLVELVELARSGEVSEIMLALDDRLESEATVHFIKEQFKESGLTVTRVPFHQMKSGALDQADSRVIEQALTQKQTLGFEHD</sequence>
<evidence type="ECO:0000256" key="6">
    <source>
        <dbReference type="ARBA" id="ARBA00023204"/>
    </source>
</evidence>
<dbReference type="Pfam" id="PF21176">
    <property type="entry name" value="RecR_HhH"/>
    <property type="match status" value="1"/>
</dbReference>
<dbReference type="Pfam" id="PF13662">
    <property type="entry name" value="Toprim_4"/>
    <property type="match status" value="1"/>
</dbReference>
<organism evidence="9 10">
    <name type="scientific">Reinekea blandensis MED297</name>
    <dbReference type="NCBI Taxonomy" id="314283"/>
    <lineage>
        <taxon>Bacteria</taxon>
        <taxon>Pseudomonadati</taxon>
        <taxon>Pseudomonadota</taxon>
        <taxon>Gammaproteobacteria</taxon>
        <taxon>Oceanospirillales</taxon>
        <taxon>Saccharospirillaceae</taxon>
        <taxon>Reinekea</taxon>
    </lineage>
</organism>
<dbReference type="PANTHER" id="PTHR30446:SF0">
    <property type="entry name" value="RECOMBINATION PROTEIN RECR"/>
    <property type="match status" value="1"/>
</dbReference>
<evidence type="ECO:0000313" key="9">
    <source>
        <dbReference type="EMBL" id="EAR07636.1"/>
    </source>
</evidence>
<dbReference type="AlphaFoldDB" id="A4BJR1"/>
<evidence type="ECO:0000313" key="10">
    <source>
        <dbReference type="Proteomes" id="UP000005953"/>
    </source>
</evidence>
<dbReference type="Gene3D" id="3.40.1360.10">
    <property type="match status" value="1"/>
</dbReference>
<dbReference type="HAMAP" id="MF_00017">
    <property type="entry name" value="RecR"/>
    <property type="match status" value="1"/>
</dbReference>
<reference evidence="9 10" key="1">
    <citation type="submission" date="2006-02" db="EMBL/GenBank/DDBJ databases">
        <authorList>
            <person name="Pinhassi J."/>
            <person name="Pedros-Alio C."/>
            <person name="Ferriera S."/>
            <person name="Johnson J."/>
            <person name="Kravitz S."/>
            <person name="Halpern A."/>
            <person name="Remington K."/>
            <person name="Beeson K."/>
            <person name="Tran B."/>
            <person name="Rogers Y.-H."/>
            <person name="Friedman R."/>
            <person name="Venter J.C."/>
        </authorList>
    </citation>
    <scope>NUCLEOTIDE SEQUENCE [LARGE SCALE GENOMIC DNA]</scope>
    <source>
        <strain evidence="9 10">MED297</strain>
    </source>
</reference>
<dbReference type="PROSITE" id="PS01300">
    <property type="entry name" value="RECR"/>
    <property type="match status" value="1"/>
</dbReference>
<dbReference type="HOGENOM" id="CLU_060739_1_2_6"/>
<keyword evidence="6 7" id="KW-0234">DNA repair</keyword>
<comment type="caution">
    <text evidence="9">The sequence shown here is derived from an EMBL/GenBank/DDBJ whole genome shotgun (WGS) entry which is preliminary data.</text>
</comment>
<evidence type="ECO:0000259" key="8">
    <source>
        <dbReference type="PROSITE" id="PS50880"/>
    </source>
</evidence>
<dbReference type="STRING" id="314283.MED297_17542"/>
<dbReference type="GO" id="GO:0006281">
    <property type="term" value="P:DNA repair"/>
    <property type="evidence" value="ECO:0007669"/>
    <property type="project" value="UniProtKB-UniRule"/>
</dbReference>
<feature type="domain" description="Toprim" evidence="8">
    <location>
        <begin position="80"/>
        <end position="175"/>
    </location>
</feature>
<protein>
    <recommendedName>
        <fullName evidence="7">Recombination protein RecR</fullName>
    </recommendedName>
</protein>
<comment type="function">
    <text evidence="7">May play a role in DNA repair. It seems to be involved in an RecBC-independent recombinational process of DNA repair. It may act with RecF and RecO.</text>
</comment>
<keyword evidence="10" id="KW-1185">Reference proteome</keyword>
<dbReference type="Pfam" id="PF02132">
    <property type="entry name" value="RecR_ZnF"/>
    <property type="match status" value="1"/>
</dbReference>
<name>A4BJR1_9GAMM</name>
<evidence type="ECO:0000256" key="5">
    <source>
        <dbReference type="ARBA" id="ARBA00023172"/>
    </source>
</evidence>
<dbReference type="EMBL" id="AAOE01000036">
    <property type="protein sequence ID" value="EAR07636.1"/>
    <property type="molecule type" value="Genomic_DNA"/>
</dbReference>
<dbReference type="Proteomes" id="UP000005953">
    <property type="component" value="Unassembled WGS sequence"/>
</dbReference>
<evidence type="ECO:0000256" key="1">
    <source>
        <dbReference type="ARBA" id="ARBA00022723"/>
    </source>
</evidence>
<proteinExistence type="inferred from homology"/>
<dbReference type="GO" id="GO:0006310">
    <property type="term" value="P:DNA recombination"/>
    <property type="evidence" value="ECO:0007669"/>
    <property type="project" value="UniProtKB-UniRule"/>
</dbReference>
<dbReference type="InterPro" id="IPR000093">
    <property type="entry name" value="DNA_Rcmb_RecR"/>
</dbReference>
<dbReference type="Gene3D" id="1.10.8.420">
    <property type="entry name" value="RecR Domain 1"/>
    <property type="match status" value="1"/>
</dbReference>
<dbReference type="SUPFAM" id="SSF111304">
    <property type="entry name" value="Recombination protein RecR"/>
    <property type="match status" value="1"/>
</dbReference>
<gene>
    <name evidence="7 9" type="primary">recR</name>
    <name evidence="9" type="ORF">MED297_17542</name>
</gene>
<dbReference type="InterPro" id="IPR015967">
    <property type="entry name" value="Rcmb_RecR_Znf"/>
</dbReference>
<evidence type="ECO:0000256" key="3">
    <source>
        <dbReference type="ARBA" id="ARBA00022771"/>
    </source>
</evidence>
<keyword evidence="4 7" id="KW-0862">Zinc</keyword>
<evidence type="ECO:0000256" key="7">
    <source>
        <dbReference type="HAMAP-Rule" id="MF_00017"/>
    </source>
</evidence>
<dbReference type="InterPro" id="IPR006171">
    <property type="entry name" value="TOPRIM_dom"/>
</dbReference>
<dbReference type="PANTHER" id="PTHR30446">
    <property type="entry name" value="RECOMBINATION PROTEIN RECR"/>
    <property type="match status" value="1"/>
</dbReference>
<evidence type="ECO:0000256" key="2">
    <source>
        <dbReference type="ARBA" id="ARBA00022763"/>
    </source>
</evidence>
<keyword evidence="3 7" id="KW-0863">Zinc-finger</keyword>
<comment type="similarity">
    <text evidence="7">Belongs to the RecR family.</text>
</comment>
<dbReference type="PROSITE" id="PS50880">
    <property type="entry name" value="TOPRIM"/>
    <property type="match status" value="1"/>
</dbReference>